<evidence type="ECO:0000313" key="3">
    <source>
        <dbReference type="Proteomes" id="UP001303373"/>
    </source>
</evidence>
<dbReference type="PANTHER" id="PTHR31694:SF26">
    <property type="entry name" value="OS05G0151100 PROTEIN"/>
    <property type="match status" value="1"/>
</dbReference>
<gene>
    <name evidence="2" type="ORF">R9X50_00582500</name>
</gene>
<feature type="signal peptide" evidence="1">
    <location>
        <begin position="1"/>
        <end position="15"/>
    </location>
</feature>
<evidence type="ECO:0000256" key="1">
    <source>
        <dbReference type="SAM" id="SignalP"/>
    </source>
</evidence>
<keyword evidence="1" id="KW-0732">Signal</keyword>
<dbReference type="Proteomes" id="UP001303373">
    <property type="component" value="Chromosome 9"/>
</dbReference>
<keyword evidence="3" id="KW-1185">Reference proteome</keyword>
<dbReference type="InterPro" id="IPR009078">
    <property type="entry name" value="Ferritin-like_SF"/>
</dbReference>
<accession>A0AAQ3RDD4</accession>
<dbReference type="InterPro" id="IPR052965">
    <property type="entry name" value="Pigment-catalase-like"/>
</dbReference>
<proteinExistence type="predicted"/>
<sequence length="304" mass="31963">MRSAAIAALAVAVAAAPVERATSAINDGVILNYALTLEHLENAFYAAGVKQFTEKDFLKAGSQDPLFYKNLQEIASDEQTHVTFLTGALKAAGVTPTSPCTYDFGYKDAAGFLATAAILEGVGVSAYLGAAQYIANKQYLTYAGSILTVEARHSAYLRRNQSPAQSPFPSPFDVPLDFDEVYTLAAGFIKSCPSTNPALPVKAFPSLSATSKGPIYQGSKIALKVAKSVDAKAAYIITTTGPVQATLSGHGDSYTVTIPSSAQNGQEYIVLTSCTSPPTDDNIVAGPAIIEVATKDEKSDSKHY</sequence>
<dbReference type="AlphaFoldDB" id="A0AAQ3RDD4"/>
<protein>
    <submittedName>
        <fullName evidence="2">Uncharacterized protein</fullName>
    </submittedName>
</protein>
<dbReference type="CDD" id="cd00657">
    <property type="entry name" value="Ferritin_like"/>
    <property type="match status" value="1"/>
</dbReference>
<organism evidence="2 3">
    <name type="scientific">Acrodontium crateriforme</name>
    <dbReference type="NCBI Taxonomy" id="150365"/>
    <lineage>
        <taxon>Eukaryota</taxon>
        <taxon>Fungi</taxon>
        <taxon>Dikarya</taxon>
        <taxon>Ascomycota</taxon>
        <taxon>Pezizomycotina</taxon>
        <taxon>Dothideomycetes</taxon>
        <taxon>Dothideomycetidae</taxon>
        <taxon>Mycosphaerellales</taxon>
        <taxon>Teratosphaeriaceae</taxon>
        <taxon>Acrodontium</taxon>
    </lineage>
</organism>
<dbReference type="InterPro" id="IPR012347">
    <property type="entry name" value="Ferritin-like"/>
</dbReference>
<reference evidence="2 3" key="1">
    <citation type="submission" date="2023-11" db="EMBL/GenBank/DDBJ databases">
        <title>An acidophilic fungus is an integral part of prey digestion in a carnivorous sundew plant.</title>
        <authorList>
            <person name="Tsai I.J."/>
        </authorList>
    </citation>
    <scope>NUCLEOTIDE SEQUENCE [LARGE SCALE GENOMIC DNA]</scope>
    <source>
        <strain evidence="2">169a</strain>
    </source>
</reference>
<evidence type="ECO:0000313" key="2">
    <source>
        <dbReference type="EMBL" id="WPH02953.1"/>
    </source>
</evidence>
<dbReference type="Gene3D" id="1.20.1260.10">
    <property type="match status" value="1"/>
</dbReference>
<dbReference type="Pfam" id="PF13668">
    <property type="entry name" value="Ferritin_2"/>
    <property type="match status" value="1"/>
</dbReference>
<name>A0AAQ3RDD4_9PEZI</name>
<feature type="chain" id="PRO_5042944275" evidence="1">
    <location>
        <begin position="16"/>
        <end position="304"/>
    </location>
</feature>
<dbReference type="PANTHER" id="PTHR31694">
    <property type="entry name" value="DESICCATION-LIKE PROTEIN"/>
    <property type="match status" value="1"/>
</dbReference>
<dbReference type="SUPFAM" id="SSF47240">
    <property type="entry name" value="Ferritin-like"/>
    <property type="match status" value="1"/>
</dbReference>
<dbReference type="EMBL" id="CP138588">
    <property type="protein sequence ID" value="WPH02953.1"/>
    <property type="molecule type" value="Genomic_DNA"/>
</dbReference>